<dbReference type="GO" id="GO:0003700">
    <property type="term" value="F:DNA-binding transcription factor activity"/>
    <property type="evidence" value="ECO:0007669"/>
    <property type="project" value="TreeGrafter"/>
</dbReference>
<dbReference type="RefSeq" id="WP_054758016.1">
    <property type="nucleotide sequence ID" value="NZ_AZFQ01000049.1"/>
</dbReference>
<gene>
    <name evidence="2" type="ORF">FD50_GL001170</name>
</gene>
<dbReference type="SUPFAM" id="SSF46785">
    <property type="entry name" value="Winged helix' DNA-binding domain"/>
    <property type="match status" value="1"/>
</dbReference>
<dbReference type="GeneID" id="98308526"/>
<keyword evidence="3" id="KW-1185">Reference proteome</keyword>
<dbReference type="AlphaFoldDB" id="A0A0R1V3H7"/>
<accession>A0A0R1V3H7</accession>
<dbReference type="STRING" id="1423801.FD50_GL001170"/>
<dbReference type="InterPro" id="IPR000944">
    <property type="entry name" value="Tscrpt_reg_Rrf2"/>
</dbReference>
<dbReference type="Proteomes" id="UP000051166">
    <property type="component" value="Unassembled WGS sequence"/>
</dbReference>
<proteinExistence type="predicted"/>
<dbReference type="InterPro" id="IPR036390">
    <property type="entry name" value="WH_DNA-bd_sf"/>
</dbReference>
<evidence type="ECO:0000313" key="3">
    <source>
        <dbReference type="Proteomes" id="UP000051166"/>
    </source>
</evidence>
<evidence type="ECO:0000256" key="1">
    <source>
        <dbReference type="SAM" id="MobiDB-lite"/>
    </source>
</evidence>
<dbReference type="InterPro" id="IPR036388">
    <property type="entry name" value="WH-like_DNA-bd_sf"/>
</dbReference>
<dbReference type="EMBL" id="AZFQ01000049">
    <property type="protein sequence ID" value="KRL97800.1"/>
    <property type="molecule type" value="Genomic_DNA"/>
</dbReference>
<evidence type="ECO:0000313" key="2">
    <source>
        <dbReference type="EMBL" id="KRL97800.1"/>
    </source>
</evidence>
<dbReference type="Gene3D" id="1.10.10.10">
    <property type="entry name" value="Winged helix-like DNA-binding domain superfamily/Winged helix DNA-binding domain"/>
    <property type="match status" value="1"/>
</dbReference>
<sequence length="157" mass="17508">MANNRLSDLIHILVFIHTHEHQKSTSALIASSINTNPSLTRRMMGQLRKASLLETTQGTAAPRLTKAPGEITLFEIYLATQPKEPLLKVDHNTSKKCVIGNSMPHVLNKYYLEVQRAAEARMQQITLQDIITDVKSNIESQQPKTGTTTNPKSSLTF</sequence>
<comment type="caution">
    <text evidence="2">The sequence shown here is derived from an EMBL/GenBank/DDBJ whole genome shotgun (WGS) entry which is preliminary data.</text>
</comment>
<dbReference type="PATRIC" id="fig|1423801.4.peg.1193"/>
<dbReference type="PANTHER" id="PTHR33221">
    <property type="entry name" value="WINGED HELIX-TURN-HELIX TRANSCRIPTIONAL REGULATOR, RRF2 FAMILY"/>
    <property type="match status" value="1"/>
</dbReference>
<dbReference type="GO" id="GO:0005829">
    <property type="term" value="C:cytosol"/>
    <property type="evidence" value="ECO:0007669"/>
    <property type="project" value="TreeGrafter"/>
</dbReference>
<dbReference type="PROSITE" id="PS51197">
    <property type="entry name" value="HTH_RRF2_2"/>
    <property type="match status" value="1"/>
</dbReference>
<name>A0A0R1V3H7_9LACO</name>
<protein>
    <submittedName>
        <fullName evidence="2">Transcription regulator</fullName>
    </submittedName>
</protein>
<dbReference type="OrthoDB" id="213028at2"/>
<feature type="region of interest" description="Disordered" evidence="1">
    <location>
        <begin position="138"/>
        <end position="157"/>
    </location>
</feature>
<organism evidence="2 3">
    <name type="scientific">Liquorilactobacillus satsumensis DSM 16230 = JCM 12392</name>
    <dbReference type="NCBI Taxonomy" id="1423801"/>
    <lineage>
        <taxon>Bacteria</taxon>
        <taxon>Bacillati</taxon>
        <taxon>Bacillota</taxon>
        <taxon>Bacilli</taxon>
        <taxon>Lactobacillales</taxon>
        <taxon>Lactobacillaceae</taxon>
        <taxon>Liquorilactobacillus</taxon>
    </lineage>
</organism>
<dbReference type="Pfam" id="PF02082">
    <property type="entry name" value="Rrf2"/>
    <property type="match status" value="1"/>
</dbReference>
<dbReference type="PANTHER" id="PTHR33221:SF15">
    <property type="entry name" value="HTH-TYPE TRANSCRIPTIONAL REGULATOR YWGB-RELATED"/>
    <property type="match status" value="1"/>
</dbReference>
<reference evidence="2 3" key="1">
    <citation type="journal article" date="2015" name="Genome Announc.">
        <title>Expanding the biotechnology potential of lactobacilli through comparative genomics of 213 strains and associated genera.</title>
        <authorList>
            <person name="Sun Z."/>
            <person name="Harris H.M."/>
            <person name="McCann A."/>
            <person name="Guo C."/>
            <person name="Argimon S."/>
            <person name="Zhang W."/>
            <person name="Yang X."/>
            <person name="Jeffery I.B."/>
            <person name="Cooney J.C."/>
            <person name="Kagawa T.F."/>
            <person name="Liu W."/>
            <person name="Song Y."/>
            <person name="Salvetti E."/>
            <person name="Wrobel A."/>
            <person name="Rasinkangas P."/>
            <person name="Parkhill J."/>
            <person name="Rea M.C."/>
            <person name="O'Sullivan O."/>
            <person name="Ritari J."/>
            <person name="Douillard F.P."/>
            <person name="Paul Ross R."/>
            <person name="Yang R."/>
            <person name="Briner A.E."/>
            <person name="Felis G.E."/>
            <person name="de Vos W.M."/>
            <person name="Barrangou R."/>
            <person name="Klaenhammer T.R."/>
            <person name="Caufield P.W."/>
            <person name="Cui Y."/>
            <person name="Zhang H."/>
            <person name="O'Toole P.W."/>
        </authorList>
    </citation>
    <scope>NUCLEOTIDE SEQUENCE [LARGE SCALE GENOMIC DNA]</scope>
    <source>
        <strain evidence="2 3">DSM 16230</strain>
    </source>
</reference>